<dbReference type="RefSeq" id="WP_377578779.1">
    <property type="nucleotide sequence ID" value="NZ_JBHTKA010000003.1"/>
</dbReference>
<gene>
    <name evidence="2" type="ORF">ACFQ21_10680</name>
</gene>
<feature type="transmembrane region" description="Helical" evidence="1">
    <location>
        <begin position="12"/>
        <end position="33"/>
    </location>
</feature>
<evidence type="ECO:0000313" key="2">
    <source>
        <dbReference type="EMBL" id="MFD0999777.1"/>
    </source>
</evidence>
<feature type="transmembrane region" description="Helical" evidence="1">
    <location>
        <begin position="114"/>
        <end position="137"/>
    </location>
</feature>
<dbReference type="InterPro" id="IPR009793">
    <property type="entry name" value="DUF1361"/>
</dbReference>
<proteinExistence type="predicted"/>
<protein>
    <submittedName>
        <fullName evidence="2">DUF1361 domain-containing protein</fullName>
    </submittedName>
</protein>
<name>A0ABW3K447_9BACT</name>
<reference evidence="3" key="1">
    <citation type="journal article" date="2019" name="Int. J. Syst. Evol. Microbiol.">
        <title>The Global Catalogue of Microorganisms (GCM) 10K type strain sequencing project: providing services to taxonomists for standard genome sequencing and annotation.</title>
        <authorList>
            <consortium name="The Broad Institute Genomics Platform"/>
            <consortium name="The Broad Institute Genome Sequencing Center for Infectious Disease"/>
            <person name="Wu L."/>
            <person name="Ma J."/>
        </authorList>
    </citation>
    <scope>NUCLEOTIDE SEQUENCE [LARGE SCALE GENOMIC DNA]</scope>
    <source>
        <strain evidence="3">CCUG 58938</strain>
    </source>
</reference>
<dbReference type="Proteomes" id="UP001597112">
    <property type="component" value="Unassembled WGS sequence"/>
</dbReference>
<feature type="transmembrane region" description="Helical" evidence="1">
    <location>
        <begin position="198"/>
        <end position="217"/>
    </location>
</feature>
<keyword evidence="1" id="KW-0812">Transmembrane</keyword>
<organism evidence="2 3">
    <name type="scientific">Ohtaekwangia kribbensis</name>
    <dbReference type="NCBI Taxonomy" id="688913"/>
    <lineage>
        <taxon>Bacteria</taxon>
        <taxon>Pseudomonadati</taxon>
        <taxon>Bacteroidota</taxon>
        <taxon>Cytophagia</taxon>
        <taxon>Cytophagales</taxon>
        <taxon>Fulvivirgaceae</taxon>
        <taxon>Ohtaekwangia</taxon>
    </lineage>
</organism>
<dbReference type="Pfam" id="PF07099">
    <property type="entry name" value="DUF1361"/>
    <property type="match status" value="1"/>
</dbReference>
<comment type="caution">
    <text evidence="2">The sequence shown here is derived from an EMBL/GenBank/DDBJ whole genome shotgun (WGS) entry which is preliminary data.</text>
</comment>
<keyword evidence="1" id="KW-1133">Transmembrane helix</keyword>
<sequence>MFGIITRLKETNRLPILLIFSLTTILCVTLVAFRVQYTSRVTFVFLVWNIFLALIPYMISTLLVLYHHKVKRSFWLWITFAVWLCFFPNAPYILTDLFHLRPRTGVPYWYDLALILFFAWNGLMLGFASMMDIQAVFTSRFHPVVGWIISIGSLLLAGFGIYLGRYLRWNSWDVVSAPTELLNDITARILNPLAHPHTYGVTILFSTFLLLGYILLLQFSKVYTRRS</sequence>
<evidence type="ECO:0000256" key="1">
    <source>
        <dbReference type="SAM" id="Phobius"/>
    </source>
</evidence>
<feature type="transmembrane region" description="Helical" evidence="1">
    <location>
        <begin position="74"/>
        <end position="94"/>
    </location>
</feature>
<keyword evidence="1" id="KW-0472">Membrane</keyword>
<accession>A0ABW3K447</accession>
<evidence type="ECO:0000313" key="3">
    <source>
        <dbReference type="Proteomes" id="UP001597112"/>
    </source>
</evidence>
<dbReference type="EMBL" id="JBHTKA010000003">
    <property type="protein sequence ID" value="MFD0999777.1"/>
    <property type="molecule type" value="Genomic_DNA"/>
</dbReference>
<feature type="transmembrane region" description="Helical" evidence="1">
    <location>
        <begin position="144"/>
        <end position="163"/>
    </location>
</feature>
<keyword evidence="3" id="KW-1185">Reference proteome</keyword>
<feature type="transmembrane region" description="Helical" evidence="1">
    <location>
        <begin position="45"/>
        <end position="67"/>
    </location>
</feature>